<feature type="repeat" description="ANK" evidence="3">
    <location>
        <begin position="496"/>
        <end position="528"/>
    </location>
</feature>
<dbReference type="InterPro" id="IPR036770">
    <property type="entry name" value="Ankyrin_rpt-contain_sf"/>
</dbReference>
<feature type="repeat" description="ANK" evidence="3">
    <location>
        <begin position="528"/>
        <end position="560"/>
    </location>
</feature>
<dbReference type="PRINTS" id="PR01415">
    <property type="entry name" value="ANKYRIN"/>
</dbReference>
<feature type="repeat" description="ANK" evidence="3">
    <location>
        <begin position="463"/>
        <end position="495"/>
    </location>
</feature>
<comment type="caution">
    <text evidence="5">The sequence shown here is derived from an EMBL/GenBank/DDBJ whole genome shotgun (WGS) entry which is preliminary data.</text>
</comment>
<dbReference type="Pfam" id="PF13637">
    <property type="entry name" value="Ank_4"/>
    <property type="match status" value="1"/>
</dbReference>
<evidence type="ECO:0000313" key="5">
    <source>
        <dbReference type="EMBL" id="KAK8068287.1"/>
    </source>
</evidence>
<gene>
    <name evidence="5" type="ORF">PG996_007399</name>
</gene>
<dbReference type="EMBL" id="JAQQWM010000004">
    <property type="protein sequence ID" value="KAK8068287.1"/>
    <property type="molecule type" value="Genomic_DNA"/>
</dbReference>
<dbReference type="Proteomes" id="UP001446871">
    <property type="component" value="Unassembled WGS sequence"/>
</dbReference>
<dbReference type="PANTHER" id="PTHR24171:SF10">
    <property type="entry name" value="ANKYRIN REPEAT DOMAIN-CONTAINING PROTEIN 29-LIKE"/>
    <property type="match status" value="1"/>
</dbReference>
<proteinExistence type="predicted"/>
<accession>A0ABR1VBK2</accession>
<dbReference type="PANTHER" id="PTHR24171">
    <property type="entry name" value="ANKYRIN REPEAT DOMAIN-CONTAINING PROTEIN 39-RELATED"/>
    <property type="match status" value="1"/>
</dbReference>
<feature type="repeat" description="ANK" evidence="3">
    <location>
        <begin position="391"/>
        <end position="429"/>
    </location>
</feature>
<feature type="repeat" description="ANK" evidence="3">
    <location>
        <begin position="430"/>
        <end position="462"/>
    </location>
</feature>
<name>A0ABR1VBK2_9PEZI</name>
<keyword evidence="6" id="KW-1185">Reference proteome</keyword>
<evidence type="ECO:0000256" key="3">
    <source>
        <dbReference type="PROSITE-ProRule" id="PRU00023"/>
    </source>
</evidence>
<evidence type="ECO:0000256" key="1">
    <source>
        <dbReference type="ARBA" id="ARBA00022737"/>
    </source>
</evidence>
<dbReference type="PROSITE" id="PS50297">
    <property type="entry name" value="ANK_REP_REGION"/>
    <property type="match status" value="4"/>
</dbReference>
<organism evidence="5 6">
    <name type="scientific">Apiospora saccharicola</name>
    <dbReference type="NCBI Taxonomy" id="335842"/>
    <lineage>
        <taxon>Eukaryota</taxon>
        <taxon>Fungi</taxon>
        <taxon>Dikarya</taxon>
        <taxon>Ascomycota</taxon>
        <taxon>Pezizomycotina</taxon>
        <taxon>Sordariomycetes</taxon>
        <taxon>Xylariomycetidae</taxon>
        <taxon>Amphisphaeriales</taxon>
        <taxon>Apiosporaceae</taxon>
        <taxon>Apiospora</taxon>
    </lineage>
</organism>
<evidence type="ECO:0000256" key="2">
    <source>
        <dbReference type="ARBA" id="ARBA00023043"/>
    </source>
</evidence>
<dbReference type="SMART" id="SM00248">
    <property type="entry name" value="ANK"/>
    <property type="match status" value="8"/>
</dbReference>
<feature type="region of interest" description="Disordered" evidence="4">
    <location>
        <begin position="227"/>
        <end position="252"/>
    </location>
</feature>
<evidence type="ECO:0000256" key="4">
    <source>
        <dbReference type="SAM" id="MobiDB-lite"/>
    </source>
</evidence>
<dbReference type="PROSITE" id="PS50088">
    <property type="entry name" value="ANK_REPEAT"/>
    <property type="match status" value="6"/>
</dbReference>
<dbReference type="Gene3D" id="1.25.40.20">
    <property type="entry name" value="Ankyrin repeat-containing domain"/>
    <property type="match status" value="4"/>
</dbReference>
<evidence type="ECO:0000313" key="6">
    <source>
        <dbReference type="Proteomes" id="UP001446871"/>
    </source>
</evidence>
<protein>
    <recommendedName>
        <fullName evidence="7">Ankyrin</fullName>
    </recommendedName>
</protein>
<sequence length="627" mass="68372">MNFAISLRPSSSSWCRTWLSGLTELDCPSKVSVNTMMDDDSLATLIRDVSRVCNNAIQSLRDLSTVVPTALSTLRQTTAELRITRAVIDRLLLFPLSGTNPQSPGYQYQPSLQGCLDLLVQDMKTSLLEAETEIRRLRRYSISVAGLPQSLGLVILSEEGFSGIRRDLRRNRSTITLMLDCICSGILATIDLRLHKTLAACEKSSNGSRLGPRVALDLRRQSISSKIQRLSSTINHPDRERPHRADTRSTKKLHDAITKCDYPSVYKYLADGADPNATLKGSTITPLHRALDLMEVVETSPGSESDSEKPKGTTFTLLAQMDAMKGFHDSRDSKAVLSILTALIVSGSNLRVRDEYGRTPLIRAVKGDMGDTIVSLMLEYGGNLVNVQDNELNTALHFAAMQKPSSKFKNLDLVRILLANGAEPSMRNSKSRTPLYKAVMRGHLDRANELLNYGADLEGTDHHGWSALHTAVLGGDAPMTTLLCLHGAGYDNRDRAGQTSLHYAVSKGHVDVIAALIEAGADINLPTKGETPLCRATGQGSLAVVKLLLSRGANVSLPSARYFGAFPIHLAAMGDHRAVLELLLASGSPVDALDDRRRTPLQWAVDAHKDATAEYLVSKGARKIYEA</sequence>
<dbReference type="Pfam" id="PF12796">
    <property type="entry name" value="Ank_2"/>
    <property type="match status" value="3"/>
</dbReference>
<evidence type="ECO:0008006" key="7">
    <source>
        <dbReference type="Google" id="ProtNLM"/>
    </source>
</evidence>
<dbReference type="InterPro" id="IPR002110">
    <property type="entry name" value="Ankyrin_rpt"/>
</dbReference>
<reference evidence="5 6" key="1">
    <citation type="submission" date="2023-01" db="EMBL/GenBank/DDBJ databases">
        <title>Analysis of 21 Apiospora genomes using comparative genomics revels a genus with tremendous synthesis potential of carbohydrate active enzymes and secondary metabolites.</title>
        <authorList>
            <person name="Sorensen T."/>
        </authorList>
    </citation>
    <scope>NUCLEOTIDE SEQUENCE [LARGE SCALE GENOMIC DNA]</scope>
    <source>
        <strain evidence="5 6">CBS 83171</strain>
    </source>
</reference>
<keyword evidence="1" id="KW-0677">Repeat</keyword>
<keyword evidence="2 3" id="KW-0040">ANK repeat</keyword>
<feature type="repeat" description="ANK" evidence="3">
    <location>
        <begin position="563"/>
        <end position="595"/>
    </location>
</feature>
<feature type="compositionally biased region" description="Basic and acidic residues" evidence="4">
    <location>
        <begin position="236"/>
        <end position="252"/>
    </location>
</feature>
<dbReference type="SUPFAM" id="SSF48403">
    <property type="entry name" value="Ankyrin repeat"/>
    <property type="match status" value="1"/>
</dbReference>